<dbReference type="PANTHER" id="PTHR42795:SF1">
    <property type="entry name" value="ALANINE DEHYDROGENASE"/>
    <property type="match status" value="1"/>
</dbReference>
<proteinExistence type="predicted"/>
<reference evidence="6" key="1">
    <citation type="submission" date="2017-09" db="EMBL/GenBank/DDBJ databases">
        <title>Depth-based differentiation of microbial function through sediment-hosted aquifers and enrichment of novel symbionts in the deep terrestrial subsurface.</title>
        <authorList>
            <person name="Probst A.J."/>
            <person name="Ladd B."/>
            <person name="Jarett J.K."/>
            <person name="Geller-Mcgrath D.E."/>
            <person name="Sieber C.M.K."/>
            <person name="Emerson J.B."/>
            <person name="Anantharaman K."/>
            <person name="Thomas B.C."/>
            <person name="Malmstrom R."/>
            <person name="Stieglmeier M."/>
            <person name="Klingl A."/>
            <person name="Woyke T."/>
            <person name="Ryan C.M."/>
            <person name="Banfield J.F."/>
        </authorList>
    </citation>
    <scope>NUCLEOTIDE SEQUENCE [LARGE SCALE GENOMIC DNA]</scope>
</reference>
<dbReference type="InterPro" id="IPR007886">
    <property type="entry name" value="AlaDH/PNT_N"/>
</dbReference>
<evidence type="ECO:0000259" key="4">
    <source>
        <dbReference type="SMART" id="SM01003"/>
    </source>
</evidence>
<dbReference type="SUPFAM" id="SSF51735">
    <property type="entry name" value="NAD(P)-binding Rossmann-fold domains"/>
    <property type="match status" value="1"/>
</dbReference>
<dbReference type="Pfam" id="PF05222">
    <property type="entry name" value="AlaDh_PNT_N"/>
    <property type="match status" value="1"/>
</dbReference>
<dbReference type="SMART" id="SM01002">
    <property type="entry name" value="AlaDh_PNT_C"/>
    <property type="match status" value="1"/>
</dbReference>
<keyword evidence="1" id="KW-0560">Oxidoreductase</keyword>
<evidence type="ECO:0000313" key="5">
    <source>
        <dbReference type="EMBL" id="PIR70219.1"/>
    </source>
</evidence>
<feature type="transmembrane region" description="Helical" evidence="2">
    <location>
        <begin position="159"/>
        <end position="178"/>
    </location>
</feature>
<evidence type="ECO:0000256" key="1">
    <source>
        <dbReference type="ARBA" id="ARBA00023002"/>
    </source>
</evidence>
<dbReference type="InterPro" id="IPR036291">
    <property type="entry name" value="NAD(P)-bd_dom_sf"/>
</dbReference>
<dbReference type="Gene3D" id="3.40.50.720">
    <property type="entry name" value="NAD(P)-binding Rossmann-like Domain"/>
    <property type="match status" value="2"/>
</dbReference>
<gene>
    <name evidence="5" type="ORF">COU46_02645</name>
</gene>
<keyword evidence="2" id="KW-0812">Transmembrane</keyword>
<dbReference type="GO" id="GO:0006524">
    <property type="term" value="P:alanine catabolic process"/>
    <property type="evidence" value="ECO:0007669"/>
    <property type="project" value="TreeGrafter"/>
</dbReference>
<name>A0A2H0TF88_9BACT</name>
<dbReference type="InterPro" id="IPR007698">
    <property type="entry name" value="AlaDH/PNT_NAD(H)-bd"/>
</dbReference>
<dbReference type="SUPFAM" id="SSF52283">
    <property type="entry name" value="Formate/glycerate dehydrogenase catalytic domain-like"/>
    <property type="match status" value="1"/>
</dbReference>
<dbReference type="SMART" id="SM01003">
    <property type="entry name" value="AlaDh_PNT_N"/>
    <property type="match status" value="1"/>
</dbReference>
<feature type="domain" description="Alanine dehydrogenase/pyridine nucleotide transhydrogenase NAD(H)-binding" evidence="3">
    <location>
        <begin position="148"/>
        <end position="287"/>
    </location>
</feature>
<dbReference type="Proteomes" id="UP000229383">
    <property type="component" value="Unassembled WGS sequence"/>
</dbReference>
<evidence type="ECO:0000256" key="2">
    <source>
        <dbReference type="SAM" id="Phobius"/>
    </source>
</evidence>
<dbReference type="PANTHER" id="PTHR42795">
    <property type="entry name" value="ALANINE DEHYDROGENASE"/>
    <property type="match status" value="1"/>
</dbReference>
<sequence length="323" mass="35598">MVIGIPKERKSHEGRVGLDPKHVSLLKCLGREIFVEENAGVLSGFSNKEYVAAGAKIVSRDEVWTGADYIIKVKEPLLEEYRYLKPGLIIMAFFHFAGNPELKKISLEAGIIPVPYESIYIKDGSRPILRAMSLVAGEIAVDVGAYYLRKINLAKGVLLRDAVVTIIGALGVAGFRVYEILRGYGVKKIYALDLFCNPDKIRPEDIYLSTPENIAYAIQRSDLVIGAAAVNPAKNLPKIITRDMIRSMEKFSVFVDIAIDEGGTSETSFVTSHDKPIYLKDGIIHYCVPNMPGIVPRSSAPALIEAAFPFIEDSIRTTKVVII</sequence>
<evidence type="ECO:0000313" key="6">
    <source>
        <dbReference type="Proteomes" id="UP000229383"/>
    </source>
</evidence>
<dbReference type="GO" id="GO:0000286">
    <property type="term" value="F:alanine dehydrogenase activity"/>
    <property type="evidence" value="ECO:0007669"/>
    <property type="project" value="TreeGrafter"/>
</dbReference>
<keyword evidence="2" id="KW-0472">Membrane</keyword>
<dbReference type="Pfam" id="PF01262">
    <property type="entry name" value="AlaDh_PNT_C"/>
    <property type="match status" value="1"/>
</dbReference>
<comment type="caution">
    <text evidence="5">The sequence shown here is derived from an EMBL/GenBank/DDBJ whole genome shotgun (WGS) entry which is preliminary data.</text>
</comment>
<dbReference type="GO" id="GO:0005886">
    <property type="term" value="C:plasma membrane"/>
    <property type="evidence" value="ECO:0007669"/>
    <property type="project" value="TreeGrafter"/>
</dbReference>
<keyword evidence="2" id="KW-1133">Transmembrane helix</keyword>
<protein>
    <submittedName>
        <fullName evidence="5">Alanine dehydrogenase</fullName>
    </submittedName>
</protein>
<organism evidence="5 6">
    <name type="scientific">Candidatus Niyogibacteria bacterium CG10_big_fil_rev_8_21_14_0_10_42_19</name>
    <dbReference type="NCBI Taxonomy" id="1974725"/>
    <lineage>
        <taxon>Bacteria</taxon>
        <taxon>Candidatus Niyogiibacteriota</taxon>
    </lineage>
</organism>
<evidence type="ECO:0000259" key="3">
    <source>
        <dbReference type="SMART" id="SM01002"/>
    </source>
</evidence>
<accession>A0A2H0TF88</accession>
<dbReference type="AlphaFoldDB" id="A0A2H0TF88"/>
<feature type="domain" description="Alanine dehydrogenase/pyridine nucleotide transhydrogenase N-terminal" evidence="4">
    <location>
        <begin position="4"/>
        <end position="136"/>
    </location>
</feature>
<dbReference type="EMBL" id="PFCN01000032">
    <property type="protein sequence ID" value="PIR70219.1"/>
    <property type="molecule type" value="Genomic_DNA"/>
</dbReference>